<dbReference type="RefSeq" id="WP_067707418.1">
    <property type="nucleotide sequence ID" value="NZ_LLZH01000342.1"/>
</dbReference>
<organism evidence="1 2">
    <name type="scientific">Actinoplanes awajinensis subsp. mycoplanecinus</name>
    <dbReference type="NCBI Taxonomy" id="135947"/>
    <lineage>
        <taxon>Bacteria</taxon>
        <taxon>Bacillati</taxon>
        <taxon>Actinomycetota</taxon>
        <taxon>Actinomycetes</taxon>
        <taxon>Micromonosporales</taxon>
        <taxon>Micromonosporaceae</taxon>
        <taxon>Actinoplanes</taxon>
    </lineage>
</organism>
<gene>
    <name evidence="1" type="ORF">ADL15_48345</name>
</gene>
<dbReference type="AlphaFoldDB" id="A0A101J8Y5"/>
<dbReference type="EMBL" id="LLZH01000342">
    <property type="protein sequence ID" value="KUL22355.1"/>
    <property type="molecule type" value="Genomic_DNA"/>
</dbReference>
<comment type="caution">
    <text evidence="1">The sequence shown here is derived from an EMBL/GenBank/DDBJ whole genome shotgun (WGS) entry which is preliminary data.</text>
</comment>
<evidence type="ECO:0008006" key="3">
    <source>
        <dbReference type="Google" id="ProtNLM"/>
    </source>
</evidence>
<protein>
    <recommendedName>
        <fullName evidence="3">Phage tail protein</fullName>
    </recommendedName>
</protein>
<evidence type="ECO:0000313" key="1">
    <source>
        <dbReference type="EMBL" id="KUL22355.1"/>
    </source>
</evidence>
<accession>A0A101J8Y5</accession>
<keyword evidence="2" id="KW-1185">Reference proteome</keyword>
<proteinExistence type="predicted"/>
<reference evidence="1 2" key="1">
    <citation type="submission" date="2015-10" db="EMBL/GenBank/DDBJ databases">
        <authorList>
            <person name="Gilbert D.G."/>
        </authorList>
    </citation>
    <scope>NUCLEOTIDE SEQUENCE [LARGE SCALE GENOMIC DNA]</scope>
    <source>
        <strain evidence="1 2">NRRL B-16712</strain>
    </source>
</reference>
<sequence>MSTEHATADDLLAGEDETRDVTLSGGKVVTVRALSRYESFLIAKTSQEGDGNDYENKAITTAMISPKMTEKQVEAWRKRPSAAGDVARVSDAIRELAGTSEGAQKSDVPASGD</sequence>
<dbReference type="Proteomes" id="UP000053244">
    <property type="component" value="Unassembled WGS sequence"/>
</dbReference>
<evidence type="ECO:0000313" key="2">
    <source>
        <dbReference type="Proteomes" id="UP000053244"/>
    </source>
</evidence>
<name>A0A101J8Y5_9ACTN</name>